<dbReference type="VEuPathDB" id="TriTrypDB:TvY486_1015290"/>
<feature type="transmembrane region" description="Helical" evidence="1">
    <location>
        <begin position="6"/>
        <end position="24"/>
    </location>
</feature>
<sequence>MCTFNILKVIISASIMFLLIYVSFRGNVRTILNLCALLSSRWSVLFICIFPFCFFDYWLLILMLLSDFIYIFFFHNNNGRIISLLICHLMRPTLTHTVCQCVRVVALGFVTISVCSHCLCSIMNSFLALVRCS</sequence>
<name>G0U4X2_TRYVY</name>
<accession>G0U4X2</accession>
<reference evidence="2" key="1">
    <citation type="journal article" date="2012" name="Proc. Natl. Acad. Sci. U.S.A.">
        <title>Antigenic diversity is generated by distinct evolutionary mechanisms in African trypanosome species.</title>
        <authorList>
            <person name="Jackson A.P."/>
            <person name="Berry A."/>
            <person name="Aslett M."/>
            <person name="Allison H.C."/>
            <person name="Burton P."/>
            <person name="Vavrova-Anderson J."/>
            <person name="Brown R."/>
            <person name="Browne H."/>
            <person name="Corton N."/>
            <person name="Hauser H."/>
            <person name="Gamble J."/>
            <person name="Gilderthorp R."/>
            <person name="Marcello L."/>
            <person name="McQuillan J."/>
            <person name="Otto T.D."/>
            <person name="Quail M.A."/>
            <person name="Sanders M.J."/>
            <person name="van Tonder A."/>
            <person name="Ginger M.L."/>
            <person name="Field M.C."/>
            <person name="Barry J.D."/>
            <person name="Hertz-Fowler C."/>
            <person name="Berriman M."/>
        </authorList>
    </citation>
    <scope>NUCLEOTIDE SEQUENCE</scope>
    <source>
        <strain evidence="2">Y486</strain>
    </source>
</reference>
<protein>
    <submittedName>
        <fullName evidence="2">Uncharacterized protein</fullName>
    </submittedName>
</protein>
<evidence type="ECO:0000256" key="1">
    <source>
        <dbReference type="SAM" id="Phobius"/>
    </source>
</evidence>
<dbReference type="AlphaFoldDB" id="G0U4X2"/>
<gene>
    <name evidence="2" type="ORF">TVY486_1015290</name>
</gene>
<keyword evidence="1" id="KW-1133">Transmembrane helix</keyword>
<evidence type="ECO:0000313" key="2">
    <source>
        <dbReference type="EMBL" id="CCC52487.1"/>
    </source>
</evidence>
<proteinExistence type="predicted"/>
<keyword evidence="1" id="KW-0812">Transmembrane</keyword>
<keyword evidence="1" id="KW-0472">Membrane</keyword>
<organism evidence="2">
    <name type="scientific">Trypanosoma vivax (strain Y486)</name>
    <dbReference type="NCBI Taxonomy" id="1055687"/>
    <lineage>
        <taxon>Eukaryota</taxon>
        <taxon>Discoba</taxon>
        <taxon>Euglenozoa</taxon>
        <taxon>Kinetoplastea</taxon>
        <taxon>Metakinetoplastina</taxon>
        <taxon>Trypanosomatida</taxon>
        <taxon>Trypanosomatidae</taxon>
        <taxon>Trypanosoma</taxon>
        <taxon>Duttonella</taxon>
    </lineage>
</organism>
<dbReference type="EMBL" id="HE573026">
    <property type="protein sequence ID" value="CCC52487.1"/>
    <property type="molecule type" value="Genomic_DNA"/>
</dbReference>
<feature type="transmembrane region" description="Helical" evidence="1">
    <location>
        <begin position="31"/>
        <end position="52"/>
    </location>
</feature>
<feature type="transmembrane region" description="Helical" evidence="1">
    <location>
        <begin position="58"/>
        <end position="75"/>
    </location>
</feature>